<evidence type="ECO:0000313" key="2">
    <source>
        <dbReference type="EMBL" id="KAF0753480.1"/>
    </source>
</evidence>
<name>A0A6G0YCS9_APHCR</name>
<evidence type="ECO:0000313" key="3">
    <source>
        <dbReference type="Proteomes" id="UP000478052"/>
    </source>
</evidence>
<accession>A0A6G0YCS9</accession>
<evidence type="ECO:0000256" key="1">
    <source>
        <dbReference type="SAM" id="MobiDB-lite"/>
    </source>
</evidence>
<comment type="caution">
    <text evidence="2">The sequence shown here is derived from an EMBL/GenBank/DDBJ whole genome shotgun (WGS) entry which is preliminary data.</text>
</comment>
<dbReference type="Proteomes" id="UP000478052">
    <property type="component" value="Unassembled WGS sequence"/>
</dbReference>
<protein>
    <submittedName>
        <fullName evidence="2">Uncharacterized protein</fullName>
    </submittedName>
</protein>
<dbReference type="AlphaFoldDB" id="A0A6G0YCS9"/>
<organism evidence="2 3">
    <name type="scientific">Aphis craccivora</name>
    <name type="common">Cowpea aphid</name>
    <dbReference type="NCBI Taxonomy" id="307492"/>
    <lineage>
        <taxon>Eukaryota</taxon>
        <taxon>Metazoa</taxon>
        <taxon>Ecdysozoa</taxon>
        <taxon>Arthropoda</taxon>
        <taxon>Hexapoda</taxon>
        <taxon>Insecta</taxon>
        <taxon>Pterygota</taxon>
        <taxon>Neoptera</taxon>
        <taxon>Paraneoptera</taxon>
        <taxon>Hemiptera</taxon>
        <taxon>Sternorrhyncha</taxon>
        <taxon>Aphidomorpha</taxon>
        <taxon>Aphidoidea</taxon>
        <taxon>Aphididae</taxon>
        <taxon>Aphidini</taxon>
        <taxon>Aphis</taxon>
        <taxon>Aphis</taxon>
    </lineage>
</organism>
<feature type="region of interest" description="Disordered" evidence="1">
    <location>
        <begin position="70"/>
        <end position="103"/>
    </location>
</feature>
<feature type="compositionally biased region" description="Polar residues" evidence="1">
    <location>
        <begin position="33"/>
        <end position="43"/>
    </location>
</feature>
<proteinExistence type="predicted"/>
<dbReference type="EMBL" id="VUJU01004718">
    <property type="protein sequence ID" value="KAF0753480.1"/>
    <property type="molecule type" value="Genomic_DNA"/>
</dbReference>
<reference evidence="2 3" key="1">
    <citation type="submission" date="2019-08" db="EMBL/GenBank/DDBJ databases">
        <title>Whole genome of Aphis craccivora.</title>
        <authorList>
            <person name="Voronova N.V."/>
            <person name="Shulinski R.S."/>
            <person name="Bandarenka Y.V."/>
            <person name="Zhorov D.G."/>
            <person name="Warner D."/>
        </authorList>
    </citation>
    <scope>NUCLEOTIDE SEQUENCE [LARGE SCALE GENOMIC DNA]</scope>
    <source>
        <strain evidence="2">180601</strain>
        <tissue evidence="2">Whole Body</tissue>
    </source>
</reference>
<sequence>VRERRECGGDDDDDDNIIEAHYTHARKNDHTAHGNNNTHTQRNARGRGNETGLVVGDVDRRRRERRTFDTYRRAHPSIHPSIFSPATKAAAADSTRITHTHTH</sequence>
<feature type="region of interest" description="Disordered" evidence="1">
    <location>
        <begin position="25"/>
        <end position="55"/>
    </location>
</feature>
<feature type="non-terminal residue" evidence="2">
    <location>
        <position position="1"/>
    </location>
</feature>
<keyword evidence="3" id="KW-1185">Reference proteome</keyword>
<gene>
    <name evidence="2" type="ORF">FWK35_00026710</name>
</gene>